<dbReference type="RefSeq" id="WP_146882770.1">
    <property type="nucleotide sequence ID" value="NZ_BJXB01000003.1"/>
</dbReference>
<dbReference type="EMBL" id="BJXB01000003">
    <property type="protein sequence ID" value="GEM45303.1"/>
    <property type="molecule type" value="Genomic_DNA"/>
</dbReference>
<name>A0A511MXK0_DEIC1</name>
<proteinExistence type="predicted"/>
<organism evidence="1 2">
    <name type="scientific">Deinococcus cellulosilyticus (strain DSM 18568 / NBRC 106333 / KACC 11606 / 5516J-15)</name>
    <dbReference type="NCBI Taxonomy" id="1223518"/>
    <lineage>
        <taxon>Bacteria</taxon>
        <taxon>Thermotogati</taxon>
        <taxon>Deinococcota</taxon>
        <taxon>Deinococci</taxon>
        <taxon>Deinococcales</taxon>
        <taxon>Deinococcaceae</taxon>
        <taxon>Deinococcus</taxon>
    </lineage>
</organism>
<evidence type="ECO:0000313" key="1">
    <source>
        <dbReference type="EMBL" id="GEM45303.1"/>
    </source>
</evidence>
<gene>
    <name evidence="1" type="ORF">DC3_09380</name>
</gene>
<comment type="caution">
    <text evidence="1">The sequence shown here is derived from an EMBL/GenBank/DDBJ whole genome shotgun (WGS) entry which is preliminary data.</text>
</comment>
<dbReference type="AlphaFoldDB" id="A0A511MXK0"/>
<evidence type="ECO:0000313" key="2">
    <source>
        <dbReference type="Proteomes" id="UP000321306"/>
    </source>
</evidence>
<keyword evidence="2" id="KW-1185">Reference proteome</keyword>
<protein>
    <submittedName>
        <fullName evidence="1">Uncharacterized protein</fullName>
    </submittedName>
</protein>
<reference evidence="1 2" key="1">
    <citation type="submission" date="2019-07" db="EMBL/GenBank/DDBJ databases">
        <title>Whole genome shotgun sequence of Deinococcus cellulosilyticus NBRC 106333.</title>
        <authorList>
            <person name="Hosoyama A."/>
            <person name="Uohara A."/>
            <person name="Ohji S."/>
            <person name="Ichikawa N."/>
        </authorList>
    </citation>
    <scope>NUCLEOTIDE SEQUENCE [LARGE SCALE GENOMIC DNA]</scope>
    <source>
        <strain evidence="1 2">NBRC 106333</strain>
    </source>
</reference>
<dbReference type="OrthoDB" id="67929at2"/>
<sequence>MGLFDGMAKYEALIPEARNALQACFEQLKCIWSSTYATWEESKKQREILEYQFGRVEEPAAKDQGRIVPRNFTALPEIWEGPFTATPQTPMLTINIEEKLGRLASSGFYANLGDDVFKVILHGMNDKTVEHRVLPGTTIQLSCFIAKITIIPQDGQPADYQVYVQ</sequence>
<accession>A0A511MXK0</accession>
<dbReference type="Proteomes" id="UP000321306">
    <property type="component" value="Unassembled WGS sequence"/>
</dbReference>